<gene>
    <name evidence="2" type="ORF">SAMN06269250_2886</name>
</gene>
<dbReference type="AlphaFoldDB" id="A0A286G1Q7"/>
<proteinExistence type="predicted"/>
<evidence type="ECO:0000313" key="3">
    <source>
        <dbReference type="Proteomes" id="UP000219452"/>
    </source>
</evidence>
<sequence length="163" mass="18076">MIRALLIQIALMIAGSASAQDCQPLTLAALKQVYKASNRPNRIFAEGFALPLAKSDNSIVYHRCRRVIDYANEAQRVSLPELINDGNRSRTIWFATYDRDTYLGIKTRAQASYRVLPSLKSQSSLYSLGYTDGKTAYLFGATTLDDSTGATRFRIALMPLSSL</sequence>
<feature type="chain" id="PRO_5012176900" evidence="1">
    <location>
        <begin position="20"/>
        <end position="163"/>
    </location>
</feature>
<keyword evidence="1" id="KW-0732">Signal</keyword>
<dbReference type="RefSeq" id="WP_097126493.1">
    <property type="nucleotide sequence ID" value="NZ_OCNH01000002.1"/>
</dbReference>
<evidence type="ECO:0000313" key="2">
    <source>
        <dbReference type="EMBL" id="SOD88914.1"/>
    </source>
</evidence>
<organism evidence="2 3">
    <name type="scientific">Spirosoma fluviale</name>
    <dbReference type="NCBI Taxonomy" id="1597977"/>
    <lineage>
        <taxon>Bacteria</taxon>
        <taxon>Pseudomonadati</taxon>
        <taxon>Bacteroidota</taxon>
        <taxon>Cytophagia</taxon>
        <taxon>Cytophagales</taxon>
        <taxon>Cytophagaceae</taxon>
        <taxon>Spirosoma</taxon>
    </lineage>
</organism>
<protein>
    <submittedName>
        <fullName evidence="2">Uncharacterized protein</fullName>
    </submittedName>
</protein>
<name>A0A286G1Q7_9BACT</name>
<accession>A0A286G1Q7</accession>
<feature type="signal peptide" evidence="1">
    <location>
        <begin position="1"/>
        <end position="19"/>
    </location>
</feature>
<dbReference type="Proteomes" id="UP000219452">
    <property type="component" value="Unassembled WGS sequence"/>
</dbReference>
<reference evidence="3" key="1">
    <citation type="submission" date="2017-09" db="EMBL/GenBank/DDBJ databases">
        <authorList>
            <person name="Varghese N."/>
            <person name="Submissions S."/>
        </authorList>
    </citation>
    <scope>NUCLEOTIDE SEQUENCE [LARGE SCALE GENOMIC DNA]</scope>
    <source>
        <strain evidence="3">DSM 29961</strain>
    </source>
</reference>
<dbReference type="EMBL" id="OCNH01000002">
    <property type="protein sequence ID" value="SOD88914.1"/>
    <property type="molecule type" value="Genomic_DNA"/>
</dbReference>
<keyword evidence="3" id="KW-1185">Reference proteome</keyword>
<evidence type="ECO:0000256" key="1">
    <source>
        <dbReference type="SAM" id="SignalP"/>
    </source>
</evidence>